<feature type="transmembrane region" description="Helical" evidence="1">
    <location>
        <begin position="6"/>
        <end position="24"/>
    </location>
</feature>
<protein>
    <submittedName>
        <fullName evidence="2">Uncharacterized protein</fullName>
    </submittedName>
</protein>
<feature type="transmembrane region" description="Helical" evidence="1">
    <location>
        <begin position="120"/>
        <end position="137"/>
    </location>
</feature>
<evidence type="ECO:0000256" key="1">
    <source>
        <dbReference type="SAM" id="Phobius"/>
    </source>
</evidence>
<name>A0A1W6K284_9CREN</name>
<sequence>MQSIFAVGLSTILFVEAIVLYFIITSKYEKIVYNWGEYKDKYLLDVFSSLIDFISSDEIIEQSLINSTLDLKSDNFKEFLETKIKEEKDKILKISKSIENIENIEKDISKILSHIQSSKYLNIAIIPLLISFLLVPYDEISNLLLGISLGLELISIYFSLYSYFIYKLDLKRLKCC</sequence>
<reference evidence="2 3" key="1">
    <citation type="submission" date="2017-03" db="EMBL/GenBank/DDBJ databases">
        <title>Sulfur activation and transportation mechanism of thermophilic Archaea Acidianus manzaensis YN-25.</title>
        <authorList>
            <person name="Ma Y."/>
            <person name="Yang Y."/>
            <person name="Xia J."/>
        </authorList>
    </citation>
    <scope>NUCLEOTIDE SEQUENCE [LARGE SCALE GENOMIC DNA]</scope>
    <source>
        <strain evidence="2 3">YN-25</strain>
    </source>
</reference>
<dbReference type="STRING" id="282676.B6F84_11935"/>
<accession>A0A1W6K284</accession>
<evidence type="ECO:0000313" key="3">
    <source>
        <dbReference type="Proteomes" id="UP000193404"/>
    </source>
</evidence>
<feature type="transmembrane region" description="Helical" evidence="1">
    <location>
        <begin position="143"/>
        <end position="164"/>
    </location>
</feature>
<gene>
    <name evidence="2" type="ORF">B6F84_11935</name>
</gene>
<dbReference type="EMBL" id="CP020477">
    <property type="protein sequence ID" value="ARM76653.1"/>
    <property type="molecule type" value="Genomic_DNA"/>
</dbReference>
<dbReference type="RefSeq" id="WP_148692446.1">
    <property type="nucleotide sequence ID" value="NZ_CP020477.1"/>
</dbReference>
<dbReference type="Proteomes" id="UP000193404">
    <property type="component" value="Chromosome"/>
</dbReference>
<evidence type="ECO:0000313" key="2">
    <source>
        <dbReference type="EMBL" id="ARM76653.1"/>
    </source>
</evidence>
<keyword evidence="1" id="KW-1133">Transmembrane helix</keyword>
<dbReference type="GeneID" id="41591645"/>
<keyword evidence="3" id="KW-1185">Reference proteome</keyword>
<keyword evidence="1" id="KW-0472">Membrane</keyword>
<organism evidence="2 3">
    <name type="scientific">Acidianus manzaensis</name>
    <dbReference type="NCBI Taxonomy" id="282676"/>
    <lineage>
        <taxon>Archaea</taxon>
        <taxon>Thermoproteota</taxon>
        <taxon>Thermoprotei</taxon>
        <taxon>Sulfolobales</taxon>
        <taxon>Sulfolobaceae</taxon>
        <taxon>Acidianus</taxon>
    </lineage>
</organism>
<keyword evidence="1" id="KW-0812">Transmembrane</keyword>
<proteinExistence type="predicted"/>
<dbReference type="KEGG" id="aman:B6F84_11935"/>
<dbReference type="AlphaFoldDB" id="A0A1W6K284"/>